<evidence type="ECO:0000256" key="4">
    <source>
        <dbReference type="ARBA" id="ARBA00022448"/>
    </source>
</evidence>
<feature type="transmembrane region" description="Helical" evidence="11">
    <location>
        <begin position="85"/>
        <end position="108"/>
    </location>
</feature>
<dbReference type="InterPro" id="IPR027417">
    <property type="entry name" value="P-loop_NTPase"/>
</dbReference>
<evidence type="ECO:0000256" key="6">
    <source>
        <dbReference type="ARBA" id="ARBA00022692"/>
    </source>
</evidence>
<dbReference type="NCBIfam" id="TIGR01727">
    <property type="entry name" value="oligo_HPY"/>
    <property type="match status" value="1"/>
</dbReference>
<dbReference type="InterPro" id="IPR003439">
    <property type="entry name" value="ABC_transporter-like_ATP-bd"/>
</dbReference>
<dbReference type="Pfam" id="PF00528">
    <property type="entry name" value="BPD_transp_1"/>
    <property type="match status" value="1"/>
</dbReference>
<dbReference type="InterPro" id="IPR050388">
    <property type="entry name" value="ABC_Ni/Peptide_Import"/>
</dbReference>
<comment type="subcellular location">
    <subcellularLocation>
        <location evidence="11">Cell membrane</location>
        <topology evidence="11">Multi-pass membrane protein</topology>
    </subcellularLocation>
    <subcellularLocation>
        <location evidence="2">Cell membrane</location>
        <topology evidence="2">Peripheral membrane protein</topology>
    </subcellularLocation>
    <subcellularLocation>
        <location evidence="1">Membrane</location>
        <topology evidence="1">Multi-pass membrane protein</topology>
    </subcellularLocation>
</comment>
<evidence type="ECO:0000256" key="7">
    <source>
        <dbReference type="ARBA" id="ARBA00022741"/>
    </source>
</evidence>
<keyword evidence="10 11" id="KW-0472">Membrane</keyword>
<dbReference type="PROSITE" id="PS50928">
    <property type="entry name" value="ABC_TM1"/>
    <property type="match status" value="1"/>
</dbReference>
<dbReference type="SMART" id="SM00382">
    <property type="entry name" value="AAA"/>
    <property type="match status" value="1"/>
</dbReference>
<keyword evidence="5" id="KW-1003">Cell membrane</keyword>
<dbReference type="RefSeq" id="WP_184938551.1">
    <property type="nucleotide sequence ID" value="NZ_BAAAWZ010000001.1"/>
</dbReference>
<comment type="similarity">
    <text evidence="11">Belongs to the binding-protein-dependent transport system permease family.</text>
</comment>
<dbReference type="GO" id="GO:0005886">
    <property type="term" value="C:plasma membrane"/>
    <property type="evidence" value="ECO:0007669"/>
    <property type="project" value="UniProtKB-SubCell"/>
</dbReference>
<feature type="transmembrane region" description="Helical" evidence="11">
    <location>
        <begin position="120"/>
        <end position="140"/>
    </location>
</feature>
<dbReference type="GO" id="GO:0015833">
    <property type="term" value="P:peptide transport"/>
    <property type="evidence" value="ECO:0007669"/>
    <property type="project" value="InterPro"/>
</dbReference>
<dbReference type="Gene3D" id="3.40.50.300">
    <property type="entry name" value="P-loop containing nucleotide triphosphate hydrolases"/>
    <property type="match status" value="1"/>
</dbReference>
<dbReference type="GO" id="GO:0055085">
    <property type="term" value="P:transmembrane transport"/>
    <property type="evidence" value="ECO:0007669"/>
    <property type="project" value="InterPro"/>
</dbReference>
<dbReference type="PROSITE" id="PS00211">
    <property type="entry name" value="ABC_TRANSPORTER_1"/>
    <property type="match status" value="1"/>
</dbReference>
<keyword evidence="8" id="KW-0067">ATP-binding</keyword>
<sequence>MFRSQLTARLSRPGIRFSRLSPAALVSLAILAAVGLLAAAAPLVAGDPLATGVPATPPDAEHWFGTDRAGRDVLARVVHGARSSLLIGLGATAVAVLAGAVLGSLAATSRKLVGEGIMRVLDVVMSFPGIALAAVLVAVFGRNLPVLIGTIAFLYVPQLTRVVRANVLAQYGEDYVAAERVIGAPRRYILVRHVAVNCAAPIMVFATVLVADAIIFEASLSFIGAGIQDPAPSWGNVLAYGRQIVLSGGWWATFFPGLAILVTVLALNLLAEGLTDAWAAPRTALRKTRQAAGLPAAEAATAVPAADSVVTGLADGARADSADAVEAVPPGGAAPVDEAPGSGPDAGVQAALARLAAVTTGRAPRVAPLPPGAATLLSVRDLTIRFPQRYGDVPVVQSLSFDVRAGETLGLVGESGCGKSLTSLAIMGLLPRGAQAGGSIEYGGRDILALPPRQRRAISGPEIAMVYQDAMSSLNPSVLAGTQLRQLTRRGGTRSPEELLELVGLDPRRTLRSYPHELSGGQRQRVLIAMALSRSPRLLVADEPTTALDVTVQAQVVELLGRLRDELGFAMVLVSHDLGLVGELAHRIAVMYAGQLAEAGTAPALFSGVRHHYARGLLGSVLSLEAGAERLHQVPGVVPAPQDFGPGCRFAGRCAAATGICRTTRPELDGDPHVHAHACFHPGTVRAGERLQPSGAHEGGRP</sequence>
<proteinExistence type="inferred from homology"/>
<dbReference type="SUPFAM" id="SSF52540">
    <property type="entry name" value="P-loop containing nucleoside triphosphate hydrolases"/>
    <property type="match status" value="1"/>
</dbReference>
<evidence type="ECO:0000256" key="9">
    <source>
        <dbReference type="ARBA" id="ARBA00022989"/>
    </source>
</evidence>
<evidence type="ECO:0000313" key="14">
    <source>
        <dbReference type="EMBL" id="MBB5961577.1"/>
    </source>
</evidence>
<dbReference type="PANTHER" id="PTHR43297">
    <property type="entry name" value="OLIGOPEPTIDE TRANSPORT ATP-BINDING PROTEIN APPD"/>
    <property type="match status" value="1"/>
</dbReference>
<accession>A0A841D005</accession>
<dbReference type="GO" id="GO:0005524">
    <property type="term" value="F:ATP binding"/>
    <property type="evidence" value="ECO:0007669"/>
    <property type="project" value="UniProtKB-KW"/>
</dbReference>
<gene>
    <name evidence="14" type="ORF">FHS22_000834</name>
</gene>
<keyword evidence="6 11" id="KW-0812">Transmembrane</keyword>
<keyword evidence="15" id="KW-1185">Reference proteome</keyword>
<organism evidence="14 15">
    <name type="scientific">Planomonospora venezuelensis</name>
    <dbReference type="NCBI Taxonomy" id="1999"/>
    <lineage>
        <taxon>Bacteria</taxon>
        <taxon>Bacillati</taxon>
        <taxon>Actinomycetota</taxon>
        <taxon>Actinomycetes</taxon>
        <taxon>Streptosporangiales</taxon>
        <taxon>Streptosporangiaceae</taxon>
        <taxon>Planomonospora</taxon>
    </lineage>
</organism>
<name>A0A841D005_PLAVE</name>
<dbReference type="CDD" id="cd06261">
    <property type="entry name" value="TM_PBP2"/>
    <property type="match status" value="1"/>
</dbReference>
<reference evidence="14 15" key="1">
    <citation type="submission" date="2020-08" db="EMBL/GenBank/DDBJ databases">
        <title>Genomic Encyclopedia of Type Strains, Phase III (KMG-III): the genomes of soil and plant-associated and newly described type strains.</title>
        <authorList>
            <person name="Whitman W."/>
        </authorList>
    </citation>
    <scope>NUCLEOTIDE SEQUENCE [LARGE SCALE GENOMIC DNA]</scope>
    <source>
        <strain evidence="14 15">CECT 3303</strain>
    </source>
</reference>
<evidence type="ECO:0000256" key="11">
    <source>
        <dbReference type="RuleBase" id="RU363032"/>
    </source>
</evidence>
<dbReference type="CDD" id="cd03257">
    <property type="entry name" value="ABC_NikE_OppD_transporters"/>
    <property type="match status" value="1"/>
</dbReference>
<feature type="transmembrane region" description="Helical" evidence="11">
    <location>
        <begin position="194"/>
        <end position="216"/>
    </location>
</feature>
<dbReference type="EMBL" id="JACHJJ010000002">
    <property type="protein sequence ID" value="MBB5961577.1"/>
    <property type="molecule type" value="Genomic_DNA"/>
</dbReference>
<feature type="transmembrane region" description="Helical" evidence="11">
    <location>
        <begin position="146"/>
        <end position="163"/>
    </location>
</feature>
<dbReference type="PANTHER" id="PTHR43297:SF2">
    <property type="entry name" value="DIPEPTIDE TRANSPORT ATP-BINDING PROTEIN DPPD"/>
    <property type="match status" value="1"/>
</dbReference>
<dbReference type="InterPro" id="IPR035906">
    <property type="entry name" value="MetI-like_sf"/>
</dbReference>
<feature type="transmembrane region" description="Helical" evidence="11">
    <location>
        <begin position="250"/>
        <end position="271"/>
    </location>
</feature>
<evidence type="ECO:0000256" key="3">
    <source>
        <dbReference type="ARBA" id="ARBA00005417"/>
    </source>
</evidence>
<evidence type="ECO:0000259" key="12">
    <source>
        <dbReference type="PROSITE" id="PS50893"/>
    </source>
</evidence>
<dbReference type="InterPro" id="IPR000515">
    <property type="entry name" value="MetI-like"/>
</dbReference>
<dbReference type="Gene3D" id="1.10.3720.10">
    <property type="entry name" value="MetI-like"/>
    <property type="match status" value="1"/>
</dbReference>
<keyword evidence="4 11" id="KW-0813">Transport</keyword>
<evidence type="ECO:0000256" key="1">
    <source>
        <dbReference type="ARBA" id="ARBA00004141"/>
    </source>
</evidence>
<evidence type="ECO:0000256" key="2">
    <source>
        <dbReference type="ARBA" id="ARBA00004202"/>
    </source>
</evidence>
<evidence type="ECO:0000259" key="13">
    <source>
        <dbReference type="PROSITE" id="PS50928"/>
    </source>
</evidence>
<evidence type="ECO:0000256" key="5">
    <source>
        <dbReference type="ARBA" id="ARBA00022475"/>
    </source>
</evidence>
<dbReference type="FunFam" id="3.40.50.300:FF:000016">
    <property type="entry name" value="Oligopeptide ABC transporter ATP-binding component"/>
    <property type="match status" value="1"/>
</dbReference>
<evidence type="ECO:0000256" key="10">
    <source>
        <dbReference type="ARBA" id="ARBA00023136"/>
    </source>
</evidence>
<keyword evidence="9 11" id="KW-1133">Transmembrane helix</keyword>
<feature type="domain" description="ABC transmembrane type-1" evidence="13">
    <location>
        <begin position="81"/>
        <end position="271"/>
    </location>
</feature>
<keyword evidence="7" id="KW-0547">Nucleotide-binding</keyword>
<protein>
    <submittedName>
        <fullName evidence="14">Peptide/nickel transport system permease protein</fullName>
    </submittedName>
</protein>
<dbReference type="Proteomes" id="UP000562352">
    <property type="component" value="Unassembled WGS sequence"/>
</dbReference>
<dbReference type="InterPro" id="IPR013563">
    <property type="entry name" value="Oligopep_ABC_C"/>
</dbReference>
<dbReference type="Pfam" id="PF08352">
    <property type="entry name" value="oligo_HPY"/>
    <property type="match status" value="1"/>
</dbReference>
<dbReference type="PROSITE" id="PS50893">
    <property type="entry name" value="ABC_TRANSPORTER_2"/>
    <property type="match status" value="1"/>
</dbReference>
<dbReference type="SUPFAM" id="SSF161098">
    <property type="entry name" value="MetI-like"/>
    <property type="match status" value="1"/>
</dbReference>
<dbReference type="InterPro" id="IPR003593">
    <property type="entry name" value="AAA+_ATPase"/>
</dbReference>
<dbReference type="InterPro" id="IPR017871">
    <property type="entry name" value="ABC_transporter-like_CS"/>
</dbReference>
<comment type="caution">
    <text evidence="14">The sequence shown here is derived from an EMBL/GenBank/DDBJ whole genome shotgun (WGS) entry which is preliminary data.</text>
</comment>
<dbReference type="AlphaFoldDB" id="A0A841D005"/>
<evidence type="ECO:0000256" key="8">
    <source>
        <dbReference type="ARBA" id="ARBA00022840"/>
    </source>
</evidence>
<dbReference type="GO" id="GO:0016887">
    <property type="term" value="F:ATP hydrolysis activity"/>
    <property type="evidence" value="ECO:0007669"/>
    <property type="project" value="InterPro"/>
</dbReference>
<evidence type="ECO:0000313" key="15">
    <source>
        <dbReference type="Proteomes" id="UP000562352"/>
    </source>
</evidence>
<dbReference type="Pfam" id="PF00005">
    <property type="entry name" value="ABC_tran"/>
    <property type="match status" value="1"/>
</dbReference>
<feature type="domain" description="ABC transporter" evidence="12">
    <location>
        <begin position="377"/>
        <end position="618"/>
    </location>
</feature>
<comment type="similarity">
    <text evidence="3">Belongs to the ABC transporter superfamily.</text>
</comment>